<name>A0A074MTD6_9SPHN</name>
<dbReference type="EMBL" id="JMIX01000004">
    <property type="protein sequence ID" value="KEO96759.1"/>
    <property type="molecule type" value="Genomic_DNA"/>
</dbReference>
<feature type="region of interest" description="Disordered" evidence="1">
    <location>
        <begin position="202"/>
        <end position="222"/>
    </location>
</feature>
<accession>A0A074MTD6</accession>
<protein>
    <submittedName>
        <fullName evidence="2">Uncharacterized protein</fullName>
    </submittedName>
</protein>
<keyword evidence="3" id="KW-1185">Reference proteome</keyword>
<evidence type="ECO:0000313" key="3">
    <source>
        <dbReference type="Proteomes" id="UP000027866"/>
    </source>
</evidence>
<organism evidence="2 3">
    <name type="scientific">Erythrobacter litoralis</name>
    <dbReference type="NCBI Taxonomy" id="39960"/>
    <lineage>
        <taxon>Bacteria</taxon>
        <taxon>Pseudomonadati</taxon>
        <taxon>Pseudomonadota</taxon>
        <taxon>Alphaproteobacteria</taxon>
        <taxon>Sphingomonadales</taxon>
        <taxon>Erythrobacteraceae</taxon>
        <taxon>Erythrobacter/Porphyrobacter group</taxon>
        <taxon>Erythrobacter</taxon>
    </lineage>
</organism>
<evidence type="ECO:0000256" key="1">
    <source>
        <dbReference type="SAM" id="MobiDB-lite"/>
    </source>
</evidence>
<proteinExistence type="predicted"/>
<gene>
    <name evidence="2" type="ORF">EH32_08735</name>
</gene>
<comment type="caution">
    <text evidence="2">The sequence shown here is derived from an EMBL/GenBank/DDBJ whole genome shotgun (WGS) entry which is preliminary data.</text>
</comment>
<evidence type="ECO:0000313" key="2">
    <source>
        <dbReference type="EMBL" id="KEO96759.1"/>
    </source>
</evidence>
<sequence>MLDAVHRMSGPGKAIATGSTALAYQTQSKPFFLWLAETEKDARGQEPGKDDTILGPQIVEDFRIAMDLRATLGEVTGTTAYAYKAAPLRILRQLYLEDPAVFGPGWRDEDFLPGERIDDTKPNAPYSLAESQRIISACAAILHRTHDSGDPGDRAVMEIAAFVIIGLKLGIELECLPALTLANLKTDGRRIKVRYIKRRGGGGNGFRKSRTTNPSDGGLDTEEEAIADGTSFREAAGVLALLRDRARERQAEDGGTDDATPLFTFHCAADAFRAISDHLNESGLRDDHGGRLPIVRNRLRPTWRTQRTIRHGGRLSIDRSDNSADVRAKHYLDNDRIRPFLENAVLDAQAQAWDHALSRRVIDLPNDASDDQVSAAARKAEVAENDIATALSGEQDLWLASCRDFTNSPFDKPGTPCSKAFFGCVVCPNALITRRSLPAILGFRAHVERRRDEMGSPEWEALYGAAWREITHAILPQFDKRTVAEAETIAKGLDMHLPPEMLQ</sequence>
<dbReference type="Proteomes" id="UP000027866">
    <property type="component" value="Unassembled WGS sequence"/>
</dbReference>
<reference evidence="2 3" key="1">
    <citation type="submission" date="2014-04" db="EMBL/GenBank/DDBJ databases">
        <title>A comprehensive comparison of genomes of Erythrobacter spp. Strains.</title>
        <authorList>
            <person name="Zheng Q."/>
        </authorList>
    </citation>
    <scope>NUCLEOTIDE SEQUENCE [LARGE SCALE GENOMIC DNA]</scope>
    <source>
        <strain evidence="2 3">DSM 8509</strain>
    </source>
</reference>
<dbReference type="AlphaFoldDB" id="A0A074MTD6"/>